<evidence type="ECO:0000256" key="5">
    <source>
        <dbReference type="ARBA" id="ARBA00050776"/>
    </source>
</evidence>
<evidence type="ECO:0000256" key="3">
    <source>
        <dbReference type="ARBA" id="ARBA00022679"/>
    </source>
</evidence>
<evidence type="ECO:0000256" key="2">
    <source>
        <dbReference type="ARBA" id="ARBA00012239"/>
    </source>
</evidence>
<evidence type="ECO:0000313" key="8">
    <source>
        <dbReference type="Proteomes" id="UP001314170"/>
    </source>
</evidence>
<keyword evidence="4" id="KW-0663">Pyridoxal phosphate</keyword>
<evidence type="ECO:0000259" key="6">
    <source>
        <dbReference type="Pfam" id="PF00266"/>
    </source>
</evidence>
<dbReference type="InterPro" id="IPR000192">
    <property type="entry name" value="Aminotrans_V_dom"/>
</dbReference>
<dbReference type="SUPFAM" id="SSF53383">
    <property type="entry name" value="PLP-dependent transferases"/>
    <property type="match status" value="1"/>
</dbReference>
<dbReference type="InterPro" id="IPR015424">
    <property type="entry name" value="PyrdxlP-dep_Trfase"/>
</dbReference>
<dbReference type="PANTHER" id="PTHR43586:SF8">
    <property type="entry name" value="CYSTEINE DESULFURASE 1, CHLOROPLASTIC"/>
    <property type="match status" value="1"/>
</dbReference>
<dbReference type="InterPro" id="IPR010970">
    <property type="entry name" value="Cys_dSase_SufS"/>
</dbReference>
<dbReference type="AlphaFoldDB" id="A0AAV1RA71"/>
<dbReference type="CDD" id="cd06453">
    <property type="entry name" value="SufS_like"/>
    <property type="match status" value="1"/>
</dbReference>
<dbReference type="EC" id="2.8.1.7" evidence="2"/>
<keyword evidence="8" id="KW-1185">Reference proteome</keyword>
<dbReference type="EMBL" id="CAWUPB010000913">
    <property type="protein sequence ID" value="CAK7330735.1"/>
    <property type="molecule type" value="Genomic_DNA"/>
</dbReference>
<keyword evidence="3" id="KW-0808">Transferase</keyword>
<dbReference type="InterPro" id="IPR015421">
    <property type="entry name" value="PyrdxlP-dep_Trfase_major"/>
</dbReference>
<comment type="catalytic activity">
    <reaction evidence="5">
        <text>(sulfur carrier)-H + L-cysteine = (sulfur carrier)-SH + L-alanine</text>
        <dbReference type="Rhea" id="RHEA:43892"/>
        <dbReference type="Rhea" id="RHEA-COMP:14737"/>
        <dbReference type="Rhea" id="RHEA-COMP:14739"/>
        <dbReference type="ChEBI" id="CHEBI:29917"/>
        <dbReference type="ChEBI" id="CHEBI:35235"/>
        <dbReference type="ChEBI" id="CHEBI:57972"/>
        <dbReference type="ChEBI" id="CHEBI:64428"/>
        <dbReference type="EC" id="2.8.1.7"/>
    </reaction>
</comment>
<evidence type="ECO:0000256" key="4">
    <source>
        <dbReference type="ARBA" id="ARBA00022898"/>
    </source>
</evidence>
<protein>
    <recommendedName>
        <fullName evidence="2">cysteine desulfurase</fullName>
        <ecNumber evidence="2">2.8.1.7</ecNumber>
    </recommendedName>
</protein>
<evidence type="ECO:0000256" key="1">
    <source>
        <dbReference type="ARBA" id="ARBA00001933"/>
    </source>
</evidence>
<dbReference type="InterPro" id="IPR015422">
    <property type="entry name" value="PyrdxlP-dep_Trfase_small"/>
</dbReference>
<proteinExistence type="predicted"/>
<dbReference type="Gene3D" id="3.40.640.10">
    <property type="entry name" value="Type I PLP-dependent aspartate aminotransferase-like (Major domain)"/>
    <property type="match status" value="1"/>
</dbReference>
<sequence length="472" mass="51735">MDGMALKFPSFKSLNPNNSIIRNPALFCFGLRKFSSSSSLPVSATATTLTESDPASNSVSLGHLTRPDFPILHQEIYNGSKLVYLDNAATSQKPNSVLKALQDYYESYNSNVHRGIHYLSAKATEKYELAREKVAAFINAEESSEIVFTRNATEAINLVAYTWGFANLKSGDEVVLTIAEHHSAIVPWQIVAQKTGAVLKFVNLNEDEVPDVFQLKEMISSNTKLVVVHHISNTLASSLPIEDIVRCAHAVGAKVLVDACQSVPHMVVDVRGLDADFLVASSHKMCGPTGIGFLYGKSDILSTMPPFLGGGEMISDVFLDHSTYAEPPSRFEAGTPAIGEAIGLGAAIDYLQGIGMQKIHEYEMELANYLYEKLSAVPNVRIYGPKPSKRVDRAALCSFNVKNIHPTDIATFLDQQHGVAIRSGHHCAQPLHRYLGVNASARASLHFYNTKEDVDYFIEALNDTVSFFDSFK</sequence>
<dbReference type="GO" id="GO:0006534">
    <property type="term" value="P:cysteine metabolic process"/>
    <property type="evidence" value="ECO:0007669"/>
    <property type="project" value="InterPro"/>
</dbReference>
<dbReference type="GO" id="GO:0030170">
    <property type="term" value="F:pyridoxal phosphate binding"/>
    <property type="evidence" value="ECO:0007669"/>
    <property type="project" value="InterPro"/>
</dbReference>
<dbReference type="Proteomes" id="UP001314170">
    <property type="component" value="Unassembled WGS sequence"/>
</dbReference>
<gene>
    <name evidence="7" type="ORF">DCAF_LOCUS8110</name>
</gene>
<evidence type="ECO:0000313" key="7">
    <source>
        <dbReference type="EMBL" id="CAK7330735.1"/>
    </source>
</evidence>
<comment type="cofactor">
    <cofactor evidence="1">
        <name>pyridoxal 5'-phosphate</name>
        <dbReference type="ChEBI" id="CHEBI:597326"/>
    </cofactor>
</comment>
<dbReference type="Pfam" id="PF00266">
    <property type="entry name" value="Aminotran_5"/>
    <property type="match status" value="1"/>
</dbReference>
<dbReference type="NCBIfam" id="TIGR01979">
    <property type="entry name" value="sufS"/>
    <property type="match status" value="1"/>
</dbReference>
<feature type="domain" description="Aminotransferase class V" evidence="6">
    <location>
        <begin position="83"/>
        <end position="457"/>
    </location>
</feature>
<name>A0AAV1RA71_9ROSI</name>
<dbReference type="PANTHER" id="PTHR43586">
    <property type="entry name" value="CYSTEINE DESULFURASE"/>
    <property type="match status" value="1"/>
</dbReference>
<dbReference type="Gene3D" id="3.90.1150.10">
    <property type="entry name" value="Aspartate Aminotransferase, domain 1"/>
    <property type="match status" value="1"/>
</dbReference>
<organism evidence="7 8">
    <name type="scientific">Dovyalis caffra</name>
    <dbReference type="NCBI Taxonomy" id="77055"/>
    <lineage>
        <taxon>Eukaryota</taxon>
        <taxon>Viridiplantae</taxon>
        <taxon>Streptophyta</taxon>
        <taxon>Embryophyta</taxon>
        <taxon>Tracheophyta</taxon>
        <taxon>Spermatophyta</taxon>
        <taxon>Magnoliopsida</taxon>
        <taxon>eudicotyledons</taxon>
        <taxon>Gunneridae</taxon>
        <taxon>Pentapetalae</taxon>
        <taxon>rosids</taxon>
        <taxon>fabids</taxon>
        <taxon>Malpighiales</taxon>
        <taxon>Salicaceae</taxon>
        <taxon>Flacourtieae</taxon>
        <taxon>Dovyalis</taxon>
    </lineage>
</organism>
<comment type="caution">
    <text evidence="7">The sequence shown here is derived from an EMBL/GenBank/DDBJ whole genome shotgun (WGS) entry which is preliminary data.</text>
</comment>
<accession>A0AAV1RA71</accession>
<dbReference type="GO" id="GO:0031071">
    <property type="term" value="F:cysteine desulfurase activity"/>
    <property type="evidence" value="ECO:0007669"/>
    <property type="project" value="UniProtKB-EC"/>
</dbReference>
<reference evidence="7 8" key="1">
    <citation type="submission" date="2024-01" db="EMBL/GenBank/DDBJ databases">
        <authorList>
            <person name="Waweru B."/>
        </authorList>
    </citation>
    <scope>NUCLEOTIDE SEQUENCE [LARGE SCALE GENOMIC DNA]</scope>
</reference>